<evidence type="ECO:0000313" key="1">
    <source>
        <dbReference type="EMBL" id="NEC35520.1"/>
    </source>
</evidence>
<dbReference type="AlphaFoldDB" id="A0A6G3TFP4"/>
<proteinExistence type="predicted"/>
<accession>A0A6G3TFP4</accession>
<dbReference type="EMBL" id="JAAGMQ010000607">
    <property type="protein sequence ID" value="NEC35520.1"/>
    <property type="molecule type" value="Genomic_DNA"/>
</dbReference>
<evidence type="ECO:0000313" key="2">
    <source>
        <dbReference type="Proteomes" id="UP000475666"/>
    </source>
</evidence>
<gene>
    <name evidence="1" type="ORF">G3I66_20465</name>
</gene>
<reference evidence="1 2" key="1">
    <citation type="submission" date="2020-01" db="EMBL/GenBank/DDBJ databases">
        <title>Insect and environment-associated Actinomycetes.</title>
        <authorList>
            <person name="Currrie C."/>
            <person name="Chevrette M."/>
            <person name="Carlson C."/>
            <person name="Stubbendieck R."/>
            <person name="Wendt-Pienkowski E."/>
        </authorList>
    </citation>
    <scope>NUCLEOTIDE SEQUENCE [LARGE SCALE GENOMIC DNA]</scope>
    <source>
        <strain evidence="1 2">SID7739</strain>
    </source>
</reference>
<organism evidence="1 2">
    <name type="scientific">Streptomyces rubrogriseus</name>
    <dbReference type="NCBI Taxonomy" id="194673"/>
    <lineage>
        <taxon>Bacteria</taxon>
        <taxon>Bacillati</taxon>
        <taxon>Actinomycetota</taxon>
        <taxon>Actinomycetes</taxon>
        <taxon>Kitasatosporales</taxon>
        <taxon>Streptomycetaceae</taxon>
        <taxon>Streptomyces</taxon>
        <taxon>Streptomyces violaceoruber group</taxon>
    </lineage>
</organism>
<name>A0A6G3TFP4_9ACTN</name>
<dbReference type="Proteomes" id="UP000475666">
    <property type="component" value="Unassembled WGS sequence"/>
</dbReference>
<sequence length="117" mass="12240">MDTNPTALLLDLAASARDLTDRAALQNLLTAGHRAWCAGVADVQSAIRREAAPLSDAQLAKRCTAAGAAWEEGMTRGESVSALAFATWDASPAAMAYTELAERAARFGASLLGETFQ</sequence>
<comment type="caution">
    <text evidence="1">The sequence shown here is derived from an EMBL/GenBank/DDBJ whole genome shotgun (WGS) entry which is preliminary data.</text>
</comment>
<protein>
    <submittedName>
        <fullName evidence="1">Uncharacterized protein</fullName>
    </submittedName>
</protein>
<dbReference type="RefSeq" id="WP_164276476.1">
    <property type="nucleotide sequence ID" value="NZ_JAAGMQ010000607.1"/>
</dbReference>